<dbReference type="Pfam" id="PF22818">
    <property type="entry name" value="ApeI-like"/>
    <property type="match status" value="1"/>
</dbReference>
<dbReference type="Proteomes" id="UP000063429">
    <property type="component" value="Chromosome"/>
</dbReference>
<name>A0ABM5V462_9BURK</name>
<dbReference type="InterPro" id="IPR042099">
    <property type="entry name" value="ANL_N_sf"/>
</dbReference>
<evidence type="ECO:0000313" key="5">
    <source>
        <dbReference type="EMBL" id="AKZ64203.1"/>
    </source>
</evidence>
<dbReference type="CDD" id="cd00493">
    <property type="entry name" value="FabA_FabZ"/>
    <property type="match status" value="1"/>
</dbReference>
<accession>A0ABM5V462</accession>
<keyword evidence="6" id="KW-1185">Reference proteome</keyword>
<dbReference type="SUPFAM" id="SSF56801">
    <property type="entry name" value="Acetyl-CoA synthetase-like"/>
    <property type="match status" value="1"/>
</dbReference>
<feature type="region of interest" description="Disordered" evidence="2">
    <location>
        <begin position="388"/>
        <end position="409"/>
    </location>
</feature>
<dbReference type="SUPFAM" id="SSF54637">
    <property type="entry name" value="Thioesterase/thiol ester dehydrase-isomerase"/>
    <property type="match status" value="1"/>
</dbReference>
<dbReference type="InterPro" id="IPR000873">
    <property type="entry name" value="AMP-dep_synth/lig_dom"/>
</dbReference>
<dbReference type="Gene3D" id="3.40.50.12780">
    <property type="entry name" value="N-terminal domain of ligase-like"/>
    <property type="match status" value="1"/>
</dbReference>
<dbReference type="RefSeq" id="WP_053199496.1">
    <property type="nucleotide sequence ID" value="NZ_CP011409.1"/>
</dbReference>
<dbReference type="InterPro" id="IPR045851">
    <property type="entry name" value="AMP-bd_C_sf"/>
</dbReference>
<gene>
    <name evidence="5" type="ORF">F506_17390</name>
</gene>
<dbReference type="InterPro" id="IPR029069">
    <property type="entry name" value="HotDog_dom_sf"/>
</dbReference>
<dbReference type="PANTHER" id="PTHR43201:SF8">
    <property type="entry name" value="ACYL-COA SYNTHETASE FAMILY MEMBER 3"/>
    <property type="match status" value="1"/>
</dbReference>
<feature type="domain" description="ApeI dehydratase-like" evidence="4">
    <location>
        <begin position="499"/>
        <end position="596"/>
    </location>
</feature>
<proteinExistence type="inferred from homology"/>
<protein>
    <submittedName>
        <fullName evidence="5">AMP-binding protein</fullName>
    </submittedName>
</protein>
<sequence>MPDFIDVPALPLAARADSHVTGWRDGEAVTHAQFIQETAGWRQLLLRRPGMRFALYLQDTIAFAAALLGAWQAGRTIYLPSDTLAETCKALALEVDGFIGEFDAALQPLQPLSTSEAIDTGHAPQQLHRDAPALVVYTSGSTGAAQAIPKKLSQLSTEVATLEALFGTQAGSADVVSTVSHQHIYGLLFKVLWPLAAGRAIHARSAFFPEDLAAIAPQRPWLLLSSPAHLKRLPDSPVQPDISRLQAVFSSGGPLLPDVAAATQQLLGHRPIEIYGSSETGGIAWRQPQEIGGTVRDDSWRPMPRVEVRLNGDHDCLEVRSPHLPDDHWLRMADRVEFATKQNFHLRGRADRIVKLEEKRISLDQIEQLLLASPLVAEARVLVHHEVRSSLSSSSSPSSPSSPSSSRRERIAAFVVPTEAGRTVLDQQGKLALNNRLRAVLADAIESVALPRLWRYLDALPANPQGKTTVAALTALLEPTPSPLSTKRPLWPGQTVLQRGEHSVVLQLHVPPDLLYFDGHFPEAPILPGVVQLDWALALGRQYFDLPAHFRALQALKFQRVVTPGATLTLELENDTQKNTLAFRLHSANGQHASGRILFGEAA</sequence>
<evidence type="ECO:0000256" key="2">
    <source>
        <dbReference type="SAM" id="MobiDB-lite"/>
    </source>
</evidence>
<dbReference type="EMBL" id="CP011409">
    <property type="protein sequence ID" value="AKZ64203.1"/>
    <property type="molecule type" value="Genomic_DNA"/>
</dbReference>
<organism evidence="5 6">
    <name type="scientific">Herbaspirillum hiltneri N3</name>
    <dbReference type="NCBI Taxonomy" id="1262470"/>
    <lineage>
        <taxon>Bacteria</taxon>
        <taxon>Pseudomonadati</taxon>
        <taxon>Pseudomonadota</taxon>
        <taxon>Betaproteobacteria</taxon>
        <taxon>Burkholderiales</taxon>
        <taxon>Oxalobacteraceae</taxon>
        <taxon>Herbaspirillum</taxon>
    </lineage>
</organism>
<dbReference type="Gene3D" id="3.10.129.10">
    <property type="entry name" value="Hotdog Thioesterase"/>
    <property type="match status" value="1"/>
</dbReference>
<reference evidence="6" key="1">
    <citation type="journal article" date="2015" name="Genome Announc.">
        <title>Complete Genome Sequence of Herbaspirillum hiltneri N3 (DSM 17495), Isolated from Surface-Sterilized Wheat Roots.</title>
        <authorList>
            <person name="Guizelini D."/>
            <person name="Saizaki P.M."/>
            <person name="Coimbra N.A."/>
            <person name="Weiss V.A."/>
            <person name="Faoro H."/>
            <person name="Sfeir M.Z."/>
            <person name="Baura V.A."/>
            <person name="Monteiro R.A."/>
            <person name="Chubatsu L.S."/>
            <person name="Souza E.M."/>
            <person name="Cruz L.M."/>
            <person name="Pedrosa F.O."/>
            <person name="Raittz R.T."/>
            <person name="Marchaukoski J.N."/>
            <person name="Steffens M.B."/>
        </authorList>
    </citation>
    <scope>NUCLEOTIDE SEQUENCE [LARGE SCALE GENOMIC DNA]</scope>
    <source>
        <strain evidence="6">N3</strain>
    </source>
</reference>
<evidence type="ECO:0000313" key="6">
    <source>
        <dbReference type="Proteomes" id="UP000063429"/>
    </source>
</evidence>
<dbReference type="PANTHER" id="PTHR43201">
    <property type="entry name" value="ACYL-COA SYNTHETASE"/>
    <property type="match status" value="1"/>
</dbReference>
<evidence type="ECO:0000259" key="4">
    <source>
        <dbReference type="Pfam" id="PF22818"/>
    </source>
</evidence>
<feature type="domain" description="AMP-dependent synthetase/ligase" evidence="3">
    <location>
        <begin position="116"/>
        <end position="313"/>
    </location>
</feature>
<evidence type="ECO:0000259" key="3">
    <source>
        <dbReference type="Pfam" id="PF00501"/>
    </source>
</evidence>
<evidence type="ECO:0000256" key="1">
    <source>
        <dbReference type="ARBA" id="ARBA00006432"/>
    </source>
</evidence>
<dbReference type="Gene3D" id="3.30.300.30">
    <property type="match status" value="1"/>
</dbReference>
<dbReference type="Pfam" id="PF00501">
    <property type="entry name" value="AMP-binding"/>
    <property type="match status" value="1"/>
</dbReference>
<comment type="similarity">
    <text evidence="1">Belongs to the ATP-dependent AMP-binding enzyme family.</text>
</comment>
<feature type="compositionally biased region" description="Low complexity" evidence="2">
    <location>
        <begin position="389"/>
        <end position="405"/>
    </location>
</feature>
<dbReference type="InterPro" id="IPR054545">
    <property type="entry name" value="ApeI-like"/>
</dbReference>